<protein>
    <submittedName>
        <fullName evidence="1">Uncharacterized protein</fullName>
    </submittedName>
</protein>
<name>A0A0E9TKK9_ANGAN</name>
<proteinExistence type="predicted"/>
<organism evidence="1">
    <name type="scientific">Anguilla anguilla</name>
    <name type="common">European freshwater eel</name>
    <name type="synonym">Muraena anguilla</name>
    <dbReference type="NCBI Taxonomy" id="7936"/>
    <lineage>
        <taxon>Eukaryota</taxon>
        <taxon>Metazoa</taxon>
        <taxon>Chordata</taxon>
        <taxon>Craniata</taxon>
        <taxon>Vertebrata</taxon>
        <taxon>Euteleostomi</taxon>
        <taxon>Actinopterygii</taxon>
        <taxon>Neopterygii</taxon>
        <taxon>Teleostei</taxon>
        <taxon>Anguilliformes</taxon>
        <taxon>Anguillidae</taxon>
        <taxon>Anguilla</taxon>
    </lineage>
</organism>
<sequence>MATSHWIALYICAHSHSLVCY</sequence>
<accession>A0A0E9TKK9</accession>
<reference evidence="1" key="2">
    <citation type="journal article" date="2015" name="Fish Shellfish Immunol.">
        <title>Early steps in the European eel (Anguilla anguilla)-Vibrio vulnificus interaction in the gills: Role of the RtxA13 toxin.</title>
        <authorList>
            <person name="Callol A."/>
            <person name="Pajuelo D."/>
            <person name="Ebbesson L."/>
            <person name="Teles M."/>
            <person name="MacKenzie S."/>
            <person name="Amaro C."/>
        </authorList>
    </citation>
    <scope>NUCLEOTIDE SEQUENCE</scope>
</reference>
<dbReference type="AlphaFoldDB" id="A0A0E9TKK9"/>
<evidence type="ECO:0000313" key="1">
    <source>
        <dbReference type="EMBL" id="JAH54007.1"/>
    </source>
</evidence>
<dbReference type="EMBL" id="GBXM01054570">
    <property type="protein sequence ID" value="JAH54007.1"/>
    <property type="molecule type" value="Transcribed_RNA"/>
</dbReference>
<reference evidence="1" key="1">
    <citation type="submission" date="2014-11" db="EMBL/GenBank/DDBJ databases">
        <authorList>
            <person name="Amaro Gonzalez C."/>
        </authorList>
    </citation>
    <scope>NUCLEOTIDE SEQUENCE</scope>
</reference>